<evidence type="ECO:0000313" key="3">
    <source>
        <dbReference type="Proteomes" id="UP000244450"/>
    </source>
</evidence>
<feature type="domain" description="VOC" evidence="1">
    <location>
        <begin position="9"/>
        <end position="129"/>
    </location>
</feature>
<keyword evidence="3" id="KW-1185">Reference proteome</keyword>
<dbReference type="Proteomes" id="UP000244450">
    <property type="component" value="Unassembled WGS sequence"/>
</dbReference>
<comment type="caution">
    <text evidence="2">The sequence shown here is derived from an EMBL/GenBank/DDBJ whole genome shotgun (WGS) entry which is preliminary data.</text>
</comment>
<proteinExistence type="predicted"/>
<dbReference type="EMBL" id="QCYK01000001">
    <property type="protein sequence ID" value="PUZ29406.1"/>
    <property type="molecule type" value="Genomic_DNA"/>
</dbReference>
<gene>
    <name evidence="2" type="ORF">DCC81_08140</name>
</gene>
<accession>A0A2T7BP09</accession>
<organism evidence="2 3">
    <name type="scientific">Chitinophaga parva</name>
    <dbReference type="NCBI Taxonomy" id="2169414"/>
    <lineage>
        <taxon>Bacteria</taxon>
        <taxon>Pseudomonadati</taxon>
        <taxon>Bacteroidota</taxon>
        <taxon>Chitinophagia</taxon>
        <taxon>Chitinophagales</taxon>
        <taxon>Chitinophagaceae</taxon>
        <taxon>Chitinophaga</taxon>
    </lineage>
</organism>
<dbReference type="InterPro" id="IPR029068">
    <property type="entry name" value="Glyas_Bleomycin-R_OHBP_Dase"/>
</dbReference>
<protein>
    <submittedName>
        <fullName evidence="2">Bleomycin resistance protein</fullName>
    </submittedName>
</protein>
<dbReference type="OrthoDB" id="9796521at2"/>
<dbReference type="SUPFAM" id="SSF54593">
    <property type="entry name" value="Glyoxalase/Bleomycin resistance protein/Dihydroxybiphenyl dioxygenase"/>
    <property type="match status" value="1"/>
</dbReference>
<name>A0A2T7BP09_9BACT</name>
<sequence length="146" mass="16935">METAHDNVNITQAVPMFMVISMERSLVFYVEGLGFTIKNTWLPRGVIEWCWLEREGVALMLQEYRGDHPHIHAEKGVGIGIWFQCRDALALYKEFLSKGIKAEEPFVGNQMWDVRVIDPDGYILHFESPTDVPEETKFSDWTEQTQ</sequence>
<reference evidence="2 3" key="1">
    <citation type="submission" date="2018-04" db="EMBL/GenBank/DDBJ databases">
        <title>Chitinophaga fuyangensis sp. nov., isolated from soil in a chemical factory.</title>
        <authorList>
            <person name="Chen K."/>
        </authorList>
    </citation>
    <scope>NUCLEOTIDE SEQUENCE [LARGE SCALE GENOMIC DNA]</scope>
    <source>
        <strain evidence="2 3">LY-1</strain>
    </source>
</reference>
<dbReference type="RefSeq" id="WP_108686044.1">
    <property type="nucleotide sequence ID" value="NZ_QCYK01000001.1"/>
</dbReference>
<evidence type="ECO:0000313" key="2">
    <source>
        <dbReference type="EMBL" id="PUZ29406.1"/>
    </source>
</evidence>
<evidence type="ECO:0000259" key="1">
    <source>
        <dbReference type="PROSITE" id="PS51819"/>
    </source>
</evidence>
<dbReference type="Gene3D" id="3.10.180.10">
    <property type="entry name" value="2,3-Dihydroxybiphenyl 1,2-Dioxygenase, domain 1"/>
    <property type="match status" value="1"/>
</dbReference>
<dbReference type="InterPro" id="IPR037523">
    <property type="entry name" value="VOC_core"/>
</dbReference>
<dbReference type="AlphaFoldDB" id="A0A2T7BP09"/>
<dbReference type="Pfam" id="PF00903">
    <property type="entry name" value="Glyoxalase"/>
    <property type="match status" value="1"/>
</dbReference>
<dbReference type="InterPro" id="IPR004360">
    <property type="entry name" value="Glyas_Fos-R_dOase_dom"/>
</dbReference>
<dbReference type="PROSITE" id="PS51819">
    <property type="entry name" value="VOC"/>
    <property type="match status" value="1"/>
</dbReference>